<dbReference type="EMBL" id="LGLK01000057">
    <property type="protein sequence ID" value="KPC17151.1"/>
    <property type="molecule type" value="Genomic_DNA"/>
</dbReference>
<gene>
    <name evidence="1" type="ORF">AC499_0353</name>
    <name evidence="2" type="ORF">AC499_1312</name>
</gene>
<evidence type="ECO:0000313" key="1">
    <source>
        <dbReference type="EMBL" id="KPC17151.1"/>
    </source>
</evidence>
<name>A0ABR5KTE2_PSEAV</name>
<dbReference type="Proteomes" id="UP000037943">
    <property type="component" value="Unassembled WGS sequence"/>
</dbReference>
<proteinExistence type="predicted"/>
<protein>
    <submittedName>
        <fullName evidence="2">Uncharacterized protein</fullName>
    </submittedName>
</protein>
<accession>A0ABR5KTE2</accession>
<evidence type="ECO:0000313" key="3">
    <source>
        <dbReference type="Proteomes" id="UP000037943"/>
    </source>
</evidence>
<keyword evidence="3" id="KW-1185">Reference proteome</keyword>
<reference evidence="2 3" key="1">
    <citation type="submission" date="2015-07" db="EMBL/GenBank/DDBJ databases">
        <authorList>
            <person name="O'Brien H.E."/>
            <person name="Thakur S."/>
            <person name="Gong Y."/>
            <person name="Wang P.W."/>
            <person name="Guttman D.S."/>
        </authorList>
    </citation>
    <scope>NUCLEOTIDE SEQUENCE [LARGE SCALE GENOMIC DNA]</scope>
    <source>
        <strain evidence="2 3">107</strain>
    </source>
</reference>
<reference evidence="2 3" key="2">
    <citation type="submission" date="2015-10" db="EMBL/GenBank/DDBJ databases">
        <title>Comparative genomics and high-throughput reverse genetic screens identify a new phytobacterial MAMP and an Arabidopsis receptor required for immune elicitation.</title>
        <authorList>
            <person name="Mott G.A."/>
            <person name="Thakur S."/>
            <person name="Wang P.W."/>
            <person name="Desveaux D."/>
            <person name="Guttman D.S."/>
        </authorList>
    </citation>
    <scope>NUCLEOTIDE SEQUENCE [LARGE SCALE GENOMIC DNA]</scope>
    <source>
        <strain evidence="2 3">107</strain>
    </source>
</reference>
<sequence length="54" mass="6151">MKLLRDFFLNEGCTGGQIVEMNEPEYLAFYTSDKTGVKYQRALDGLNSSPQPYN</sequence>
<evidence type="ECO:0000313" key="2">
    <source>
        <dbReference type="EMBL" id="KPC18110.1"/>
    </source>
</evidence>
<comment type="caution">
    <text evidence="2">The sequence shown here is derived from an EMBL/GenBank/DDBJ whole genome shotgun (WGS) entry which is preliminary data.</text>
</comment>
<dbReference type="EMBL" id="LGLK01000057">
    <property type="protein sequence ID" value="KPC18110.1"/>
    <property type="molecule type" value="Genomic_DNA"/>
</dbReference>
<organism evidence="2 3">
    <name type="scientific">Pseudomonas amygdali pv. lachrymans</name>
    <name type="common">Pseudomonas syringae pv. lachrymans</name>
    <dbReference type="NCBI Taxonomy" id="53707"/>
    <lineage>
        <taxon>Bacteria</taxon>
        <taxon>Pseudomonadati</taxon>
        <taxon>Pseudomonadota</taxon>
        <taxon>Gammaproteobacteria</taxon>
        <taxon>Pseudomonadales</taxon>
        <taxon>Pseudomonadaceae</taxon>
        <taxon>Pseudomonas</taxon>
        <taxon>Pseudomonas amygdali</taxon>
    </lineage>
</organism>
<dbReference type="RefSeq" id="WP_005742012.1">
    <property type="nucleotide sequence ID" value="NZ_LGLK01000057.1"/>
</dbReference>